<dbReference type="InterPro" id="IPR006158">
    <property type="entry name" value="Cobalamin-bd"/>
</dbReference>
<dbReference type="GO" id="GO:0004494">
    <property type="term" value="F:methylmalonyl-CoA mutase activity"/>
    <property type="evidence" value="ECO:0007669"/>
    <property type="project" value="UniProtKB-EC"/>
</dbReference>
<dbReference type="SUPFAM" id="SSF52242">
    <property type="entry name" value="Cobalamin (vitamin B12)-binding domain"/>
    <property type="match status" value="1"/>
</dbReference>
<dbReference type="InterPro" id="IPR006159">
    <property type="entry name" value="Acid_CoA_mut_C"/>
</dbReference>
<name>K4IJJ0_PSYTT</name>
<reference evidence="9" key="2">
    <citation type="submission" date="2012-09" db="EMBL/GenBank/DDBJ databases">
        <title>The complete sequence of Psychroflexus torquis an extreme psychrophile from sea-ice that is stimulated by light.</title>
        <authorList>
            <person name="Feng S."/>
            <person name="Powell S.M."/>
            <person name="Bowman J.P."/>
        </authorList>
    </citation>
    <scope>NUCLEOTIDE SEQUENCE [LARGE SCALE GENOMIC DNA]</scope>
    <source>
        <strain evidence="9">ATCC 700755</strain>
    </source>
</reference>
<dbReference type="GO" id="GO:0005737">
    <property type="term" value="C:cytoplasm"/>
    <property type="evidence" value="ECO:0007669"/>
    <property type="project" value="TreeGrafter"/>
</dbReference>
<comment type="cofactor">
    <cofactor evidence="1">
        <name>adenosylcob(III)alamin</name>
        <dbReference type="ChEBI" id="CHEBI:18408"/>
    </cofactor>
</comment>
<dbReference type="InterPro" id="IPR058549">
    <property type="entry name" value="MeMalonylCoA_mutase_a/b_site"/>
</dbReference>
<dbReference type="OrthoDB" id="9762378at2"/>
<dbReference type="GO" id="GO:0031419">
    <property type="term" value="F:cobalamin binding"/>
    <property type="evidence" value="ECO:0007669"/>
    <property type="project" value="UniProtKB-KW"/>
</dbReference>
<reference evidence="9" key="1">
    <citation type="submission" date="2006-03" db="EMBL/GenBank/DDBJ databases">
        <authorList>
            <person name="Bowman J."/>
            <person name="Ferriera S."/>
            <person name="Johnson J."/>
            <person name="Kravitz S."/>
            <person name="Halpern A."/>
            <person name="Remington K."/>
            <person name="Beeson K."/>
            <person name="Tran B."/>
            <person name="Rogers Y.-H."/>
            <person name="Friedman R."/>
            <person name="Venter J.C."/>
        </authorList>
    </citation>
    <scope>NUCLEOTIDE SEQUENCE [LARGE SCALE GENOMIC DNA]</scope>
    <source>
        <strain evidence="9">ATCC 700755</strain>
    </source>
</reference>
<dbReference type="EC" id="5.4.99.2" evidence="3"/>
<dbReference type="PROSITE" id="PS51332">
    <property type="entry name" value="B12_BINDING"/>
    <property type="match status" value="1"/>
</dbReference>
<dbReference type="KEGG" id="ptq:P700755_003916"/>
<evidence type="ECO:0000256" key="1">
    <source>
        <dbReference type="ARBA" id="ARBA00001922"/>
    </source>
</evidence>
<dbReference type="eggNOG" id="COG1884">
    <property type="taxonomic scope" value="Bacteria"/>
</dbReference>
<dbReference type="PANTHER" id="PTHR48101:SF4">
    <property type="entry name" value="METHYLMALONYL-COA MUTASE, MITOCHONDRIAL"/>
    <property type="match status" value="1"/>
</dbReference>
<dbReference type="NCBIfam" id="TIGR00641">
    <property type="entry name" value="acid_CoA_mut_N"/>
    <property type="match status" value="1"/>
</dbReference>
<protein>
    <recommendedName>
        <fullName evidence="3">methylmalonyl-CoA mutase</fullName>
        <ecNumber evidence="3">5.4.99.2</ecNumber>
    </recommendedName>
</protein>
<dbReference type="NCBIfam" id="NF006944">
    <property type="entry name" value="PRK09426.1"/>
    <property type="match status" value="1"/>
</dbReference>
<dbReference type="InterPro" id="IPR016176">
    <property type="entry name" value="Cbl-dep_enz_cat"/>
</dbReference>
<dbReference type="Pfam" id="PF02310">
    <property type="entry name" value="B12-binding"/>
    <property type="match status" value="1"/>
</dbReference>
<evidence type="ECO:0000259" key="8">
    <source>
        <dbReference type="PROSITE" id="PS51332"/>
    </source>
</evidence>
<sequence>MERKDIQQMSLVSAKDPISKKESKFKTAEQINLKSTYTEKDLDKVEHINFVAGIPPYLRGPYSTMYVRRPWTIRQYAGFSTAEESNAFYRRNLAAGQKGLSVAFDLPTHRGYDSDHERVVGDVGKAGVAIDTIEDMKVLFDQIPLDKMSVSMTMNGAVLPVMAFYIAAAEETGVKQEQLSGTIQNDILKEFMVRNTYIYPPTPSMKIISDIFQFTSQNMPKFNSISISGYHMQEAGATADIELAYTLADGVEYIKKGIDAGMDIDTFAPRLSFFWGVGMNHFMEIAKMRAARMLWAKLVKRFNPKNPKSLALRTHSQTSGWTLTEQDPFNNIARTCIEATAAAFGGTQSLHTNALDEAIALPTEFSARIARNTQIYLQQETGITNTVDPWAGSYYVEKLTHDVAQRAWKLIEEVEELGGMTKAIEEGIPKLRIEQAAAKKQARIDSGTDKIVGINAYRLKQEDPIVTLEVDNQTVRKQQLEKLAKIKASRDNDKVKKCLEELTRIAKEENGNLLEAAVKAAKERATLGEISDALEVVYGRHKAKIQSFSGVYSKEMKTDESFHKAKALADEFAEKEGRRPRIMIAKMGQDGHDRGAKVVATGYADVGFDVDIGPLFQTPQESARQAVENDVHILGVSSLAAGHKTLVPEVIDELKKLGREDIMVIVGGVIPSADYKFLFDAGAVAVFGPGSRISDAAIQILDILNDSF</sequence>
<dbReference type="FunFam" id="3.20.20.240:FF:000001">
    <property type="entry name" value="Probable methylmalonyl-coa mutase"/>
    <property type="match status" value="1"/>
</dbReference>
<keyword evidence="10" id="KW-1185">Reference proteome</keyword>
<dbReference type="Proteomes" id="UP000008514">
    <property type="component" value="Chromosome"/>
</dbReference>
<accession>K4IJJ0</accession>
<evidence type="ECO:0000256" key="3">
    <source>
        <dbReference type="ARBA" id="ARBA00012398"/>
    </source>
</evidence>
<dbReference type="STRING" id="313595.P700755_003916"/>
<keyword evidence="5" id="KW-0479">Metal-binding</keyword>
<comment type="similarity">
    <text evidence="2">Belongs to the methylmalonyl-CoA mutase family.</text>
</comment>
<dbReference type="HOGENOM" id="CLU_009523_3_1_10"/>
<organism evidence="9 10">
    <name type="scientific">Psychroflexus torquis (strain ATCC 700755 / CIP 106069 / ACAM 623)</name>
    <dbReference type="NCBI Taxonomy" id="313595"/>
    <lineage>
        <taxon>Bacteria</taxon>
        <taxon>Pseudomonadati</taxon>
        <taxon>Bacteroidota</taxon>
        <taxon>Flavobacteriia</taxon>
        <taxon>Flavobacteriales</taxon>
        <taxon>Flavobacteriaceae</taxon>
        <taxon>Psychroflexus</taxon>
    </lineage>
</organism>
<dbReference type="PROSITE" id="PS00544">
    <property type="entry name" value="METMALONYL_COA_MUTASE"/>
    <property type="match status" value="1"/>
</dbReference>
<evidence type="ECO:0000256" key="5">
    <source>
        <dbReference type="ARBA" id="ARBA00022723"/>
    </source>
</evidence>
<dbReference type="RefSeq" id="WP_015026022.1">
    <property type="nucleotide sequence ID" value="NC_018721.1"/>
</dbReference>
<dbReference type="Gene3D" id="3.20.20.240">
    <property type="entry name" value="Methylmalonyl-CoA mutase"/>
    <property type="match status" value="1"/>
</dbReference>
<dbReference type="CDD" id="cd03679">
    <property type="entry name" value="MM_CoA_mutase_alpha_like"/>
    <property type="match status" value="1"/>
</dbReference>
<dbReference type="InterPro" id="IPR036724">
    <property type="entry name" value="Cobalamin-bd_sf"/>
</dbReference>
<dbReference type="FunFam" id="3.40.50.280:FF:000002">
    <property type="entry name" value="Methylmalonyl-CoA mutase, mitochondrial"/>
    <property type="match status" value="1"/>
</dbReference>
<dbReference type="Gene3D" id="3.40.50.280">
    <property type="entry name" value="Cobalamin-binding domain"/>
    <property type="match status" value="1"/>
</dbReference>
<dbReference type="SUPFAM" id="SSF51703">
    <property type="entry name" value="Cobalamin (vitamin B12)-dependent enzymes"/>
    <property type="match status" value="1"/>
</dbReference>
<dbReference type="InterPro" id="IPR006098">
    <property type="entry name" value="MMCoA_mutase_a_cat"/>
</dbReference>
<keyword evidence="4" id="KW-0846">Cobalamin</keyword>
<dbReference type="GO" id="GO:0019678">
    <property type="term" value="P:propionate metabolic process, methylmalonyl pathway"/>
    <property type="evidence" value="ECO:0007669"/>
    <property type="project" value="TreeGrafter"/>
</dbReference>
<dbReference type="AlphaFoldDB" id="K4IJJ0"/>
<gene>
    <name evidence="9" type="ordered locus">P700755_003916</name>
</gene>
<dbReference type="InterPro" id="IPR006099">
    <property type="entry name" value="MeMalonylCoA_mutase_a/b_cat"/>
</dbReference>
<keyword evidence="6" id="KW-0413">Isomerase</keyword>
<evidence type="ECO:0000256" key="2">
    <source>
        <dbReference type="ARBA" id="ARBA00008465"/>
    </source>
</evidence>
<evidence type="ECO:0000256" key="4">
    <source>
        <dbReference type="ARBA" id="ARBA00022628"/>
    </source>
</evidence>
<dbReference type="Pfam" id="PF01642">
    <property type="entry name" value="MM_CoA_mutase"/>
    <property type="match status" value="1"/>
</dbReference>
<evidence type="ECO:0000256" key="7">
    <source>
        <dbReference type="ARBA" id="ARBA00023285"/>
    </source>
</evidence>
<dbReference type="PANTHER" id="PTHR48101">
    <property type="entry name" value="METHYLMALONYL-COA MUTASE, MITOCHONDRIAL-RELATED"/>
    <property type="match status" value="1"/>
</dbReference>
<keyword evidence="7" id="KW-0170">Cobalt</keyword>
<feature type="domain" description="B12-binding" evidence="8">
    <location>
        <begin position="579"/>
        <end position="708"/>
    </location>
</feature>
<dbReference type="GO" id="GO:0046872">
    <property type="term" value="F:metal ion binding"/>
    <property type="evidence" value="ECO:0007669"/>
    <property type="project" value="UniProtKB-KW"/>
</dbReference>
<dbReference type="EMBL" id="CP003879">
    <property type="protein sequence ID" value="AFU70489.1"/>
    <property type="molecule type" value="Genomic_DNA"/>
</dbReference>
<dbReference type="CDD" id="cd02071">
    <property type="entry name" value="MM_CoA_mut_B12_BD"/>
    <property type="match status" value="1"/>
</dbReference>
<evidence type="ECO:0000256" key="6">
    <source>
        <dbReference type="ARBA" id="ARBA00023235"/>
    </source>
</evidence>
<evidence type="ECO:0000313" key="10">
    <source>
        <dbReference type="Proteomes" id="UP000008514"/>
    </source>
</evidence>
<dbReference type="NCBIfam" id="TIGR00640">
    <property type="entry name" value="acid_CoA_mut_C"/>
    <property type="match status" value="1"/>
</dbReference>
<proteinExistence type="inferred from homology"/>
<evidence type="ECO:0000313" key="9">
    <source>
        <dbReference type="EMBL" id="AFU70489.1"/>
    </source>
</evidence>
<dbReference type="eggNOG" id="COG2185">
    <property type="taxonomic scope" value="Bacteria"/>
</dbReference>